<feature type="signal peptide" evidence="2">
    <location>
        <begin position="1"/>
        <end position="23"/>
    </location>
</feature>
<dbReference type="AlphaFoldDB" id="A0A8C4N3U5"/>
<evidence type="ECO:0000313" key="5">
    <source>
        <dbReference type="Proteomes" id="UP000694388"/>
    </source>
</evidence>
<reference evidence="4" key="2">
    <citation type="submission" date="2025-09" db="UniProtKB">
        <authorList>
            <consortium name="Ensembl"/>
        </authorList>
    </citation>
    <scope>IDENTIFICATION</scope>
</reference>
<feature type="chain" id="PRO_5034532176" description="Peptidase M12B propeptide domain-containing protein" evidence="2">
    <location>
        <begin position="24"/>
        <end position="236"/>
    </location>
</feature>
<keyword evidence="5" id="KW-1185">Reference proteome</keyword>
<dbReference type="GeneTree" id="ENSGT00940000156239"/>
<keyword evidence="1" id="KW-1015">Disulfide bond</keyword>
<dbReference type="PANTHER" id="PTHR11905:SF159">
    <property type="entry name" value="ADAM METALLOPROTEASE"/>
    <property type="match status" value="1"/>
</dbReference>
<sequence length="236" mass="26771">MAQCLCFVLCVLASEPLSNLCSASHETLSLERTRQLDELDSYTIAVPHFVNRKKRELNSTALHPEKVSVILHVNDETFLLVLEKSRYLITRNFELTYYNENGLRVSSMPSTLEHCYYQGVVAGFPESQVSLSTCSGFRGLLLLANRTLAVEPLAGDEDGLHIVYHLESVRTRGRCGLVDEHEGEHVENDLPMQESSLRVLRSLCFCKLSNFFIILKQAMFTILYLNCNFKCSCLVR</sequence>
<evidence type="ECO:0000259" key="3">
    <source>
        <dbReference type="Pfam" id="PF01562"/>
    </source>
</evidence>
<name>A0A8C4N3U5_EPTBU</name>
<keyword evidence="2" id="KW-0732">Signal</keyword>
<organism evidence="4 5">
    <name type="scientific">Eptatretus burgeri</name>
    <name type="common">Inshore hagfish</name>
    <dbReference type="NCBI Taxonomy" id="7764"/>
    <lineage>
        <taxon>Eukaryota</taxon>
        <taxon>Metazoa</taxon>
        <taxon>Chordata</taxon>
        <taxon>Craniata</taxon>
        <taxon>Vertebrata</taxon>
        <taxon>Cyclostomata</taxon>
        <taxon>Myxini</taxon>
        <taxon>Myxiniformes</taxon>
        <taxon>Myxinidae</taxon>
        <taxon>Eptatretinae</taxon>
        <taxon>Eptatretus</taxon>
    </lineage>
</organism>
<dbReference type="PANTHER" id="PTHR11905">
    <property type="entry name" value="ADAM A DISINTEGRIN AND METALLOPROTEASE DOMAIN"/>
    <property type="match status" value="1"/>
</dbReference>
<proteinExistence type="predicted"/>
<evidence type="ECO:0000313" key="4">
    <source>
        <dbReference type="Ensembl" id="ENSEBUP00000000478.1"/>
    </source>
</evidence>
<dbReference type="Pfam" id="PF01562">
    <property type="entry name" value="Pep_M12B_propep"/>
    <property type="match status" value="1"/>
</dbReference>
<feature type="domain" description="Peptidase M12B propeptide" evidence="3">
    <location>
        <begin position="45"/>
        <end position="121"/>
    </location>
</feature>
<evidence type="ECO:0000256" key="1">
    <source>
        <dbReference type="ARBA" id="ARBA00023157"/>
    </source>
</evidence>
<evidence type="ECO:0000256" key="2">
    <source>
        <dbReference type="SAM" id="SignalP"/>
    </source>
</evidence>
<dbReference type="Proteomes" id="UP000694388">
    <property type="component" value="Unplaced"/>
</dbReference>
<reference evidence="4" key="1">
    <citation type="submission" date="2025-08" db="UniProtKB">
        <authorList>
            <consortium name="Ensembl"/>
        </authorList>
    </citation>
    <scope>IDENTIFICATION</scope>
</reference>
<accession>A0A8C4N3U5</accession>
<dbReference type="Ensembl" id="ENSEBUT00000000777.1">
    <property type="protein sequence ID" value="ENSEBUP00000000478.1"/>
    <property type="gene ID" value="ENSEBUG00000000617.1"/>
</dbReference>
<protein>
    <recommendedName>
        <fullName evidence="3">Peptidase M12B propeptide domain-containing protein</fullName>
    </recommendedName>
</protein>
<dbReference type="InterPro" id="IPR002870">
    <property type="entry name" value="Peptidase_M12B_N"/>
</dbReference>